<reference evidence="10" key="1">
    <citation type="journal article" date="2023" name="Mol. Phylogenet. Evol.">
        <title>Genome-scale phylogeny and comparative genomics of the fungal order Sordariales.</title>
        <authorList>
            <person name="Hensen N."/>
            <person name="Bonometti L."/>
            <person name="Westerberg I."/>
            <person name="Brannstrom I.O."/>
            <person name="Guillou S."/>
            <person name="Cros-Aarteil S."/>
            <person name="Calhoun S."/>
            <person name="Haridas S."/>
            <person name="Kuo A."/>
            <person name="Mondo S."/>
            <person name="Pangilinan J."/>
            <person name="Riley R."/>
            <person name="LaButti K."/>
            <person name="Andreopoulos B."/>
            <person name="Lipzen A."/>
            <person name="Chen C."/>
            <person name="Yan M."/>
            <person name="Daum C."/>
            <person name="Ng V."/>
            <person name="Clum A."/>
            <person name="Steindorff A."/>
            <person name="Ohm R.A."/>
            <person name="Martin F."/>
            <person name="Silar P."/>
            <person name="Natvig D.O."/>
            <person name="Lalanne C."/>
            <person name="Gautier V."/>
            <person name="Ament-Velasquez S.L."/>
            <person name="Kruys A."/>
            <person name="Hutchinson M.I."/>
            <person name="Powell A.J."/>
            <person name="Barry K."/>
            <person name="Miller A.N."/>
            <person name="Grigoriev I.V."/>
            <person name="Debuchy R."/>
            <person name="Gladieux P."/>
            <person name="Hiltunen Thoren M."/>
            <person name="Johannesson H."/>
        </authorList>
    </citation>
    <scope>NUCLEOTIDE SEQUENCE</scope>
    <source>
        <strain evidence="10">CBS 532.94</strain>
    </source>
</reference>
<feature type="transmembrane region" description="Helical" evidence="8">
    <location>
        <begin position="522"/>
        <end position="539"/>
    </location>
</feature>
<sequence length="563" mass="61687">MHNCSLGVNAFRSSVQVAARQLSKPCAQFLRAAPLSSRCFTSWPSAQQQRQPQRGGHGPNALSGPSVLRHIRPAYVPQWAGVRTLILGQTVITHYVDLPPNYKDEDGLPFARHDLETHEVIAIFGPNISTAAANKLLRILHGRRVAGTLDDPALRLNTMKYSKEHQRIALQYLRSHVPVDEIVNAGLRAEDELAALENGGAGKAEETDSGPGQASKLKLYKEGDADPKTKKDSVYGESALDAIRAHNEAKWQAELRRCEEEKKKREEEEKHGKAGPLQARGQQQRQLSPKMQEYIAKAQSSLKEPPNMSKWQRLGPSAAAVLVVSGLCLAYAATYRPPKRADRLWPDVPPAAATVGVLILANTLGWALWKIPPIWGFLNRYFMVVAATPRAAAMLGSLFSHQSLTHLLQNMLLLWFLGVRFHDDVGRGTFLATYFASGTAGALGTLTMAVLKHRLDLATLGASGAIYGIGAAYLWLHRFEPFRMFGLPPPPSEGFQGLSILALMAAINIGGIFTAQRFKVDFTAHLVGIGVGIVAAHLVQRRKLARQREKGVMETVSILSTKD</sequence>
<comment type="similarity">
    <text evidence="2">Belongs to the peptidase S54 family.</text>
</comment>
<reference evidence="10" key="2">
    <citation type="submission" date="2023-05" db="EMBL/GenBank/DDBJ databases">
        <authorList>
            <consortium name="Lawrence Berkeley National Laboratory"/>
            <person name="Steindorff A."/>
            <person name="Hensen N."/>
            <person name="Bonometti L."/>
            <person name="Westerberg I."/>
            <person name="Brannstrom I.O."/>
            <person name="Guillou S."/>
            <person name="Cros-Aarteil S."/>
            <person name="Calhoun S."/>
            <person name="Haridas S."/>
            <person name="Kuo A."/>
            <person name="Mondo S."/>
            <person name="Pangilinan J."/>
            <person name="Riley R."/>
            <person name="Labutti K."/>
            <person name="Andreopoulos B."/>
            <person name="Lipzen A."/>
            <person name="Chen C."/>
            <person name="Yanf M."/>
            <person name="Daum C."/>
            <person name="Ng V."/>
            <person name="Clum A."/>
            <person name="Ohm R."/>
            <person name="Martin F."/>
            <person name="Silar P."/>
            <person name="Natvig D."/>
            <person name="Lalanne C."/>
            <person name="Gautier V."/>
            <person name="Ament-Velasquez S.L."/>
            <person name="Kruys A."/>
            <person name="Hutchinson M.I."/>
            <person name="Powell A.J."/>
            <person name="Barry K."/>
            <person name="Miller A.N."/>
            <person name="Grigoriev I.V."/>
            <person name="Debuchy R."/>
            <person name="Gladieux P."/>
            <person name="Thoren M.H."/>
            <person name="Johannesson H."/>
        </authorList>
    </citation>
    <scope>NUCLEOTIDE SEQUENCE</scope>
    <source>
        <strain evidence="10">CBS 532.94</strain>
    </source>
</reference>
<evidence type="ECO:0000256" key="7">
    <source>
        <dbReference type="SAM" id="MobiDB-lite"/>
    </source>
</evidence>
<feature type="transmembrane region" description="Helical" evidence="8">
    <location>
        <begin position="381"/>
        <end position="400"/>
    </location>
</feature>
<feature type="domain" description="Peptidase S54 rhomboid" evidence="9">
    <location>
        <begin position="394"/>
        <end position="539"/>
    </location>
</feature>
<keyword evidence="4" id="KW-0378">Hydrolase</keyword>
<feature type="compositionally biased region" description="Basic and acidic residues" evidence="7">
    <location>
        <begin position="262"/>
        <end position="272"/>
    </location>
</feature>
<keyword evidence="11" id="KW-1185">Reference proteome</keyword>
<organism evidence="10 11">
    <name type="scientific">Achaetomium macrosporum</name>
    <dbReference type="NCBI Taxonomy" id="79813"/>
    <lineage>
        <taxon>Eukaryota</taxon>
        <taxon>Fungi</taxon>
        <taxon>Dikarya</taxon>
        <taxon>Ascomycota</taxon>
        <taxon>Pezizomycotina</taxon>
        <taxon>Sordariomycetes</taxon>
        <taxon>Sordariomycetidae</taxon>
        <taxon>Sordariales</taxon>
        <taxon>Chaetomiaceae</taxon>
        <taxon>Achaetomium</taxon>
    </lineage>
</organism>
<name>A0AAN7CIE8_9PEZI</name>
<dbReference type="PANTHER" id="PTHR43731">
    <property type="entry name" value="RHOMBOID PROTEASE"/>
    <property type="match status" value="1"/>
</dbReference>
<keyword evidence="6 8" id="KW-0472">Membrane</keyword>
<evidence type="ECO:0000256" key="1">
    <source>
        <dbReference type="ARBA" id="ARBA00004141"/>
    </source>
</evidence>
<dbReference type="AlphaFoldDB" id="A0AAN7CIE8"/>
<dbReference type="PANTHER" id="PTHR43731:SF14">
    <property type="entry name" value="PRESENILIN-ASSOCIATED RHOMBOID-LIKE PROTEIN, MITOCHONDRIAL"/>
    <property type="match status" value="1"/>
</dbReference>
<protein>
    <recommendedName>
        <fullName evidence="9">Peptidase S54 rhomboid domain-containing protein</fullName>
    </recommendedName>
</protein>
<comment type="subcellular location">
    <subcellularLocation>
        <location evidence="1">Membrane</location>
        <topology evidence="1">Multi-pass membrane protein</topology>
    </subcellularLocation>
</comment>
<feature type="region of interest" description="Disordered" evidence="7">
    <location>
        <begin position="262"/>
        <end position="288"/>
    </location>
</feature>
<dbReference type="Gene3D" id="1.20.1540.10">
    <property type="entry name" value="Rhomboid-like"/>
    <property type="match status" value="1"/>
</dbReference>
<dbReference type="SUPFAM" id="SSF144091">
    <property type="entry name" value="Rhomboid-like"/>
    <property type="match status" value="1"/>
</dbReference>
<dbReference type="Proteomes" id="UP001303760">
    <property type="component" value="Unassembled WGS sequence"/>
</dbReference>
<evidence type="ECO:0000256" key="2">
    <source>
        <dbReference type="ARBA" id="ARBA00009045"/>
    </source>
</evidence>
<evidence type="ECO:0000256" key="3">
    <source>
        <dbReference type="ARBA" id="ARBA00022692"/>
    </source>
</evidence>
<dbReference type="InterPro" id="IPR050925">
    <property type="entry name" value="Rhomboid_protease_S54"/>
</dbReference>
<dbReference type="GO" id="GO:0006465">
    <property type="term" value="P:signal peptide processing"/>
    <property type="evidence" value="ECO:0007669"/>
    <property type="project" value="TreeGrafter"/>
</dbReference>
<evidence type="ECO:0000256" key="6">
    <source>
        <dbReference type="ARBA" id="ARBA00023136"/>
    </source>
</evidence>
<feature type="compositionally biased region" description="Basic and acidic residues" evidence="7">
    <location>
        <begin position="219"/>
        <end position="233"/>
    </location>
</feature>
<feature type="transmembrane region" description="Helical" evidence="8">
    <location>
        <begin position="457"/>
        <end position="476"/>
    </location>
</feature>
<evidence type="ECO:0000256" key="4">
    <source>
        <dbReference type="ARBA" id="ARBA00022801"/>
    </source>
</evidence>
<feature type="region of interest" description="Disordered" evidence="7">
    <location>
        <begin position="43"/>
        <end position="63"/>
    </location>
</feature>
<keyword evidence="5 8" id="KW-1133">Transmembrane helix</keyword>
<dbReference type="GO" id="GO:0016020">
    <property type="term" value="C:membrane"/>
    <property type="evidence" value="ECO:0007669"/>
    <property type="project" value="UniProtKB-SubCell"/>
</dbReference>
<evidence type="ECO:0000313" key="10">
    <source>
        <dbReference type="EMBL" id="KAK4242380.1"/>
    </source>
</evidence>
<keyword evidence="3 8" id="KW-0812">Transmembrane</keyword>
<proteinExistence type="inferred from homology"/>
<feature type="region of interest" description="Disordered" evidence="7">
    <location>
        <begin position="199"/>
        <end position="233"/>
    </location>
</feature>
<evidence type="ECO:0000256" key="8">
    <source>
        <dbReference type="SAM" id="Phobius"/>
    </source>
</evidence>
<evidence type="ECO:0000256" key="5">
    <source>
        <dbReference type="ARBA" id="ARBA00022989"/>
    </source>
</evidence>
<dbReference type="GO" id="GO:0004252">
    <property type="term" value="F:serine-type endopeptidase activity"/>
    <property type="evidence" value="ECO:0007669"/>
    <property type="project" value="InterPro"/>
</dbReference>
<feature type="transmembrane region" description="Helical" evidence="8">
    <location>
        <begin position="318"/>
        <end position="336"/>
    </location>
</feature>
<dbReference type="InterPro" id="IPR035952">
    <property type="entry name" value="Rhomboid-like_sf"/>
</dbReference>
<comment type="caution">
    <text evidence="10">The sequence shown here is derived from an EMBL/GenBank/DDBJ whole genome shotgun (WGS) entry which is preliminary data.</text>
</comment>
<gene>
    <name evidence="10" type="ORF">C8A03DRAFT_29479</name>
</gene>
<dbReference type="InterPro" id="IPR022764">
    <property type="entry name" value="Peptidase_S54_rhomboid_dom"/>
</dbReference>
<dbReference type="Pfam" id="PF01694">
    <property type="entry name" value="Rhomboid"/>
    <property type="match status" value="1"/>
</dbReference>
<dbReference type="EMBL" id="MU860009">
    <property type="protein sequence ID" value="KAK4242380.1"/>
    <property type="molecule type" value="Genomic_DNA"/>
</dbReference>
<evidence type="ECO:0000259" key="9">
    <source>
        <dbReference type="Pfam" id="PF01694"/>
    </source>
</evidence>
<feature type="transmembrane region" description="Helical" evidence="8">
    <location>
        <begin position="348"/>
        <end position="369"/>
    </location>
</feature>
<feature type="transmembrane region" description="Helical" evidence="8">
    <location>
        <begin position="497"/>
        <end position="516"/>
    </location>
</feature>
<evidence type="ECO:0000313" key="11">
    <source>
        <dbReference type="Proteomes" id="UP001303760"/>
    </source>
</evidence>
<feature type="transmembrane region" description="Helical" evidence="8">
    <location>
        <begin position="429"/>
        <end position="451"/>
    </location>
</feature>
<accession>A0AAN7CIE8</accession>